<sequence>MSALFDLSGKTAIVTGGSGILGQGFCRVLAEHGANVAIVDLKKEAAEQTASEIRESRPRGQLLPLSCDVSNKDDVNRMLSAVLNTFGSVEILHNNAASKSANLAAFFAPFEEYDLAEWRNIMSVNLDGVFLVSQAVGTHMAREGCGGSIIHTASIYGVVAPDHRIYEGSFYLGQQINTPAVYAASKAGVIGLSNFLATYWAKDNIRVNVLTPGGIESGQNEVFNKNYSNRVPMGRMGQANELHGALLYLASDASSYVTGQNLIIDGGLSCW</sequence>
<evidence type="ECO:0000256" key="1">
    <source>
        <dbReference type="ARBA" id="ARBA00006484"/>
    </source>
</evidence>
<accession>A9CZS3</accession>
<dbReference type="PRINTS" id="PR00081">
    <property type="entry name" value="GDHRDH"/>
</dbReference>
<evidence type="ECO:0000313" key="4">
    <source>
        <dbReference type="Proteomes" id="UP000004291"/>
    </source>
</evidence>
<dbReference type="InterPro" id="IPR036291">
    <property type="entry name" value="NAD(P)-bd_dom_sf"/>
</dbReference>
<dbReference type="Pfam" id="PF13561">
    <property type="entry name" value="adh_short_C2"/>
    <property type="match status" value="1"/>
</dbReference>
<dbReference type="OrthoDB" id="9803333at2"/>
<comment type="caution">
    <text evidence="3">The sequence shown here is derived from an EMBL/GenBank/DDBJ whole genome shotgun (WGS) entry which is preliminary data.</text>
</comment>
<dbReference type="STRING" id="411684.HPDFL43_01500"/>
<dbReference type="SUPFAM" id="SSF51735">
    <property type="entry name" value="NAD(P)-binding Rossmann-fold domains"/>
    <property type="match status" value="1"/>
</dbReference>
<gene>
    <name evidence="3" type="ORF">HPDFL43_01500</name>
</gene>
<name>A9CZS3_HOEPD</name>
<dbReference type="AlphaFoldDB" id="A9CZS3"/>
<organism evidence="3 4">
    <name type="scientific">Hoeflea phototrophica (strain DSM 17068 / NCIMB 14078 / DFL-43)</name>
    <dbReference type="NCBI Taxonomy" id="411684"/>
    <lineage>
        <taxon>Bacteria</taxon>
        <taxon>Pseudomonadati</taxon>
        <taxon>Pseudomonadota</taxon>
        <taxon>Alphaproteobacteria</taxon>
        <taxon>Hyphomicrobiales</taxon>
        <taxon>Rhizobiaceae</taxon>
        <taxon>Hoeflea</taxon>
    </lineage>
</organism>
<dbReference type="PANTHER" id="PTHR42760">
    <property type="entry name" value="SHORT-CHAIN DEHYDROGENASES/REDUCTASES FAMILY MEMBER"/>
    <property type="match status" value="1"/>
</dbReference>
<keyword evidence="4" id="KW-1185">Reference proteome</keyword>
<dbReference type="InterPro" id="IPR002347">
    <property type="entry name" value="SDR_fam"/>
</dbReference>
<evidence type="ECO:0000256" key="2">
    <source>
        <dbReference type="ARBA" id="ARBA00023002"/>
    </source>
</evidence>
<proteinExistence type="inferred from homology"/>
<dbReference type="GO" id="GO:0016616">
    <property type="term" value="F:oxidoreductase activity, acting on the CH-OH group of donors, NAD or NADP as acceptor"/>
    <property type="evidence" value="ECO:0007669"/>
    <property type="project" value="TreeGrafter"/>
</dbReference>
<dbReference type="Proteomes" id="UP000004291">
    <property type="component" value="Chromosome"/>
</dbReference>
<comment type="similarity">
    <text evidence="1">Belongs to the short-chain dehydrogenases/reductases (SDR) family.</text>
</comment>
<dbReference type="eggNOG" id="COG1028">
    <property type="taxonomic scope" value="Bacteria"/>
</dbReference>
<dbReference type="PANTHER" id="PTHR42760:SF133">
    <property type="entry name" value="3-OXOACYL-[ACYL-CARRIER-PROTEIN] REDUCTASE"/>
    <property type="match status" value="1"/>
</dbReference>
<dbReference type="HOGENOM" id="CLU_010194_1_1_5"/>
<reference evidence="3 4" key="1">
    <citation type="submission" date="2007-10" db="EMBL/GenBank/DDBJ databases">
        <authorList>
            <person name="Wagner-Dobler I."/>
            <person name="Ferriera S."/>
            <person name="Johnson J."/>
            <person name="Kravitz S."/>
            <person name="Beeson K."/>
            <person name="Sutton G."/>
            <person name="Rogers Y.-H."/>
            <person name="Friedman R."/>
            <person name="Frazier M."/>
            <person name="Venter J.C."/>
        </authorList>
    </citation>
    <scope>NUCLEOTIDE SEQUENCE [LARGE SCALE GENOMIC DNA]</scope>
    <source>
        <strain evidence="3 4">DFL-43</strain>
    </source>
</reference>
<protein>
    <submittedName>
        <fullName evidence="3">Dehydrogenase with different specificity</fullName>
    </submittedName>
</protein>
<keyword evidence="2" id="KW-0560">Oxidoreductase</keyword>
<dbReference type="EMBL" id="ABIA03000002">
    <property type="protein sequence ID" value="EDQ34831.1"/>
    <property type="molecule type" value="Genomic_DNA"/>
</dbReference>
<dbReference type="FunFam" id="3.40.50.720:FF:000084">
    <property type="entry name" value="Short-chain dehydrogenase reductase"/>
    <property type="match status" value="1"/>
</dbReference>
<reference evidence="3 4" key="2">
    <citation type="submission" date="2012-06" db="EMBL/GenBank/DDBJ databases">
        <authorList>
            <person name="Fiebig A."/>
        </authorList>
    </citation>
    <scope>NUCLEOTIDE SEQUENCE [LARGE SCALE GENOMIC DNA]</scope>
    <source>
        <strain evidence="3 4">DFL-43</strain>
    </source>
</reference>
<dbReference type="RefSeq" id="WP_007196092.1">
    <property type="nucleotide sequence ID" value="NZ_CM002917.1"/>
</dbReference>
<evidence type="ECO:0000313" key="3">
    <source>
        <dbReference type="EMBL" id="EDQ34831.1"/>
    </source>
</evidence>
<dbReference type="PRINTS" id="PR00080">
    <property type="entry name" value="SDRFAMILY"/>
</dbReference>
<dbReference type="Gene3D" id="3.40.50.720">
    <property type="entry name" value="NAD(P)-binding Rossmann-like Domain"/>
    <property type="match status" value="1"/>
</dbReference>